<gene>
    <name evidence="5" type="ORF">EJ08DRAFT_664396</name>
</gene>
<sequence length="647" mass="70421">MSKRKRGGVVVNKVESSEDDLKREELERQIQLGKRQLTRNLRLAKGFERQKLGRREKDAKAKNDEGEMARIEAEILALKQIDIPTSAEHHLHKTLLKTKRIKESDLLSPTTRLPPRIPVNVATSNVTARMYNANLVKAAMTEILHAIKSIIGIPKEKATGNKGKQPKVAEKPAQKQQIVEKVKANTARKRKPSISSMSEESEDNGDHSEVTLASESGSESDVKNFKIGVGDEEFDSEDYAAFDARIASSSSNEDENEIPNNGKQKLIAKGLSALNEHEHIPAHTETGKHIEKGISLDRRSFPTSTTKVEDTQEQNTGEMDTSTINTKIRAEDASPMERPIKSAVVARRMILSHLGIKQPRKSDSRPTSSGGQTTALEEPSHVPVASSDTGSISPPAGTSVIRGTNFDEIAAESPENGSSNESKLPPPLSSPPKRAREVQTQEDSASSSEDNYPPPKKSKPSKTATETTKEETTRLAKESVAAARAKKSAKSTFLPSLADGGYWSGSESAPSDIEDHIAPRKNRRGQRARQAIWEKKHGKLAKHVVNGTPAAKPKANSRDDGWDAKRGATAQGDGPAWKKGRGERWKGDGGFGGSNAVPVKVVGRDGVRKRGLAKDDEGPLHPSWEAKKIAKSRDGIVAFTGKKITFD</sequence>
<keyword evidence="6" id="KW-1185">Reference proteome</keyword>
<reference evidence="5" key="1">
    <citation type="journal article" date="2020" name="Stud. Mycol.">
        <title>101 Dothideomycetes genomes: a test case for predicting lifestyles and emergence of pathogens.</title>
        <authorList>
            <person name="Haridas S."/>
            <person name="Albert R."/>
            <person name="Binder M."/>
            <person name="Bloem J."/>
            <person name="Labutti K."/>
            <person name="Salamov A."/>
            <person name="Andreopoulos B."/>
            <person name="Baker S."/>
            <person name="Barry K."/>
            <person name="Bills G."/>
            <person name="Bluhm B."/>
            <person name="Cannon C."/>
            <person name="Castanera R."/>
            <person name="Culley D."/>
            <person name="Daum C."/>
            <person name="Ezra D."/>
            <person name="Gonzalez J."/>
            <person name="Henrissat B."/>
            <person name="Kuo A."/>
            <person name="Liang C."/>
            <person name="Lipzen A."/>
            <person name="Lutzoni F."/>
            <person name="Magnuson J."/>
            <person name="Mondo S."/>
            <person name="Nolan M."/>
            <person name="Ohm R."/>
            <person name="Pangilinan J."/>
            <person name="Park H.-J."/>
            <person name="Ramirez L."/>
            <person name="Alfaro M."/>
            <person name="Sun H."/>
            <person name="Tritt A."/>
            <person name="Yoshinaga Y."/>
            <person name="Zwiers L.-H."/>
            <person name="Turgeon B."/>
            <person name="Goodwin S."/>
            <person name="Spatafora J."/>
            <person name="Crous P."/>
            <person name="Grigoriev I."/>
        </authorList>
    </citation>
    <scope>NUCLEOTIDE SEQUENCE</scope>
    <source>
        <strain evidence="5">CBS 130266</strain>
    </source>
</reference>
<name>A0A9P4TTT4_9PEZI</name>
<evidence type="ECO:0000259" key="4">
    <source>
        <dbReference type="Pfam" id="PF09073"/>
    </source>
</evidence>
<dbReference type="AlphaFoldDB" id="A0A9P4TTT4"/>
<protein>
    <submittedName>
        <fullName evidence="5">Bud-site selection protein</fullName>
    </submittedName>
</protein>
<feature type="compositionally biased region" description="Basic and acidic residues" evidence="3">
    <location>
        <begin position="467"/>
        <end position="477"/>
    </location>
</feature>
<feature type="region of interest" description="Disordered" evidence="3">
    <location>
        <begin position="351"/>
        <end position="626"/>
    </location>
</feature>
<feature type="compositionally biased region" description="Polar residues" evidence="3">
    <location>
        <begin position="313"/>
        <end position="326"/>
    </location>
</feature>
<dbReference type="InterPro" id="IPR037393">
    <property type="entry name" value="Bud22/SRFB1"/>
</dbReference>
<keyword evidence="1 2" id="KW-0175">Coiled coil</keyword>
<dbReference type="Proteomes" id="UP000800235">
    <property type="component" value="Unassembled WGS sequence"/>
</dbReference>
<organism evidence="5 6">
    <name type="scientific">Tothia fuscella</name>
    <dbReference type="NCBI Taxonomy" id="1048955"/>
    <lineage>
        <taxon>Eukaryota</taxon>
        <taxon>Fungi</taxon>
        <taxon>Dikarya</taxon>
        <taxon>Ascomycota</taxon>
        <taxon>Pezizomycotina</taxon>
        <taxon>Dothideomycetes</taxon>
        <taxon>Pleosporomycetidae</taxon>
        <taxon>Venturiales</taxon>
        <taxon>Cylindrosympodiaceae</taxon>
        <taxon>Tothia</taxon>
    </lineage>
</organism>
<feature type="compositionally biased region" description="Basic and acidic residues" evidence="3">
    <location>
        <begin position="556"/>
        <end position="566"/>
    </location>
</feature>
<feature type="compositionally biased region" description="Basic and acidic residues" evidence="3">
    <location>
        <begin position="602"/>
        <end position="626"/>
    </location>
</feature>
<evidence type="ECO:0000256" key="3">
    <source>
        <dbReference type="SAM" id="MobiDB-lite"/>
    </source>
</evidence>
<feature type="compositionally biased region" description="Basic and acidic residues" evidence="3">
    <location>
        <begin position="280"/>
        <end position="300"/>
    </location>
</feature>
<proteinExistence type="predicted"/>
<feature type="coiled-coil region" evidence="2">
    <location>
        <begin position="54"/>
        <end position="81"/>
    </location>
</feature>
<feature type="compositionally biased region" description="Polar residues" evidence="3">
    <location>
        <begin position="365"/>
        <end position="375"/>
    </location>
</feature>
<evidence type="ECO:0000313" key="6">
    <source>
        <dbReference type="Proteomes" id="UP000800235"/>
    </source>
</evidence>
<evidence type="ECO:0000313" key="5">
    <source>
        <dbReference type="EMBL" id="KAF2423385.1"/>
    </source>
</evidence>
<dbReference type="OrthoDB" id="3364872at2759"/>
<feature type="compositionally biased region" description="Polar residues" evidence="3">
    <location>
        <begin position="441"/>
        <end position="450"/>
    </location>
</feature>
<dbReference type="PANTHER" id="PTHR23325">
    <property type="entry name" value="SERUM RESPONSE FACTOR-BINDING"/>
    <property type="match status" value="1"/>
</dbReference>
<comment type="caution">
    <text evidence="5">The sequence shown here is derived from an EMBL/GenBank/DDBJ whole genome shotgun (WGS) entry which is preliminary data.</text>
</comment>
<dbReference type="PANTHER" id="PTHR23325:SF1">
    <property type="entry name" value="SERUM RESPONSE FACTOR-BINDING PROTEIN 1"/>
    <property type="match status" value="1"/>
</dbReference>
<evidence type="ECO:0000256" key="1">
    <source>
        <dbReference type="ARBA" id="ARBA00023054"/>
    </source>
</evidence>
<dbReference type="GO" id="GO:0030686">
    <property type="term" value="C:90S preribosome"/>
    <property type="evidence" value="ECO:0007669"/>
    <property type="project" value="TreeGrafter"/>
</dbReference>
<dbReference type="InterPro" id="IPR015158">
    <property type="entry name" value="Bud22_dom"/>
</dbReference>
<evidence type="ECO:0000256" key="2">
    <source>
        <dbReference type="SAM" id="Coils"/>
    </source>
</evidence>
<feature type="compositionally biased region" description="Basic and acidic residues" evidence="3">
    <location>
        <begin position="167"/>
        <end position="183"/>
    </location>
</feature>
<accession>A0A9P4TTT4</accession>
<dbReference type="GO" id="GO:0030490">
    <property type="term" value="P:maturation of SSU-rRNA"/>
    <property type="evidence" value="ECO:0007669"/>
    <property type="project" value="TreeGrafter"/>
</dbReference>
<feature type="region of interest" description="Disordered" evidence="3">
    <location>
        <begin position="280"/>
        <end position="339"/>
    </location>
</feature>
<feature type="region of interest" description="Disordered" evidence="3">
    <location>
        <begin position="157"/>
        <end position="223"/>
    </location>
</feature>
<dbReference type="EMBL" id="MU007082">
    <property type="protein sequence ID" value="KAF2423385.1"/>
    <property type="molecule type" value="Genomic_DNA"/>
</dbReference>
<feature type="domain" description="Bud22" evidence="4">
    <location>
        <begin position="33"/>
        <end position="647"/>
    </location>
</feature>
<dbReference type="GO" id="GO:0005634">
    <property type="term" value="C:nucleus"/>
    <property type="evidence" value="ECO:0007669"/>
    <property type="project" value="TreeGrafter"/>
</dbReference>
<dbReference type="Pfam" id="PF09073">
    <property type="entry name" value="BUD22"/>
    <property type="match status" value="1"/>
</dbReference>
<feature type="region of interest" description="Disordered" evidence="3">
    <location>
        <begin position="1"/>
        <end position="20"/>
    </location>
</feature>